<keyword evidence="5" id="KW-1185">Reference proteome</keyword>
<evidence type="ECO:0000259" key="3">
    <source>
        <dbReference type="SMART" id="SM00256"/>
    </source>
</evidence>
<name>A0A9K3N7H5_HELAN</name>
<dbReference type="AlphaFoldDB" id="A0A9K3N7H5"/>
<evidence type="ECO:0000256" key="2">
    <source>
        <dbReference type="ARBA" id="ARBA00022737"/>
    </source>
</evidence>
<evidence type="ECO:0000256" key="1">
    <source>
        <dbReference type="ARBA" id="ARBA00022441"/>
    </source>
</evidence>
<dbReference type="EMBL" id="MNCJ02000324">
    <property type="protein sequence ID" value="KAF5789907.1"/>
    <property type="molecule type" value="Genomic_DNA"/>
</dbReference>
<dbReference type="PANTHER" id="PTHR46344:SF27">
    <property type="entry name" value="KELCH REPEAT SUPERFAMILY PROTEIN"/>
    <property type="match status" value="1"/>
</dbReference>
<evidence type="ECO:0000313" key="4">
    <source>
        <dbReference type="EMBL" id="KAF5789907.1"/>
    </source>
</evidence>
<dbReference type="InterPro" id="IPR006652">
    <property type="entry name" value="Kelch_1"/>
</dbReference>
<dbReference type="InterPro" id="IPR036047">
    <property type="entry name" value="F-box-like_dom_sf"/>
</dbReference>
<dbReference type="PANTHER" id="PTHR46344">
    <property type="entry name" value="OS02G0202900 PROTEIN"/>
    <property type="match status" value="1"/>
</dbReference>
<accession>A0A9K3N7H5</accession>
<reference evidence="4" key="1">
    <citation type="journal article" date="2017" name="Nature">
        <title>The sunflower genome provides insights into oil metabolism, flowering and Asterid evolution.</title>
        <authorList>
            <person name="Badouin H."/>
            <person name="Gouzy J."/>
            <person name="Grassa C.J."/>
            <person name="Murat F."/>
            <person name="Staton S.E."/>
            <person name="Cottret L."/>
            <person name="Lelandais-Briere C."/>
            <person name="Owens G.L."/>
            <person name="Carrere S."/>
            <person name="Mayjonade B."/>
            <person name="Legrand L."/>
            <person name="Gill N."/>
            <person name="Kane N.C."/>
            <person name="Bowers J.E."/>
            <person name="Hubner S."/>
            <person name="Bellec A."/>
            <person name="Berard A."/>
            <person name="Berges H."/>
            <person name="Blanchet N."/>
            <person name="Boniface M.C."/>
            <person name="Brunel D."/>
            <person name="Catrice O."/>
            <person name="Chaidir N."/>
            <person name="Claudel C."/>
            <person name="Donnadieu C."/>
            <person name="Faraut T."/>
            <person name="Fievet G."/>
            <person name="Helmstetter N."/>
            <person name="King M."/>
            <person name="Knapp S.J."/>
            <person name="Lai Z."/>
            <person name="Le Paslier M.C."/>
            <person name="Lippi Y."/>
            <person name="Lorenzon L."/>
            <person name="Mandel J.R."/>
            <person name="Marage G."/>
            <person name="Marchand G."/>
            <person name="Marquand E."/>
            <person name="Bret-Mestries E."/>
            <person name="Morien E."/>
            <person name="Nambeesan S."/>
            <person name="Nguyen T."/>
            <person name="Pegot-Espagnet P."/>
            <person name="Pouilly N."/>
            <person name="Raftis F."/>
            <person name="Sallet E."/>
            <person name="Schiex T."/>
            <person name="Thomas J."/>
            <person name="Vandecasteele C."/>
            <person name="Vares D."/>
            <person name="Vear F."/>
            <person name="Vautrin S."/>
            <person name="Crespi M."/>
            <person name="Mangin B."/>
            <person name="Burke J.M."/>
            <person name="Salse J."/>
            <person name="Munos S."/>
            <person name="Vincourt P."/>
            <person name="Rieseberg L.H."/>
            <person name="Langlade N.B."/>
        </authorList>
    </citation>
    <scope>NUCLEOTIDE SEQUENCE</scope>
    <source>
        <tissue evidence="4">Leaves</tissue>
    </source>
</reference>
<dbReference type="CDD" id="cd22152">
    <property type="entry name" value="F-box_AtAFR-like"/>
    <property type="match status" value="1"/>
</dbReference>
<dbReference type="SUPFAM" id="SSF117281">
    <property type="entry name" value="Kelch motif"/>
    <property type="match status" value="1"/>
</dbReference>
<dbReference type="InterPro" id="IPR015915">
    <property type="entry name" value="Kelch-typ_b-propeller"/>
</dbReference>
<organism evidence="4 5">
    <name type="scientific">Helianthus annuus</name>
    <name type="common">Common sunflower</name>
    <dbReference type="NCBI Taxonomy" id="4232"/>
    <lineage>
        <taxon>Eukaryota</taxon>
        <taxon>Viridiplantae</taxon>
        <taxon>Streptophyta</taxon>
        <taxon>Embryophyta</taxon>
        <taxon>Tracheophyta</taxon>
        <taxon>Spermatophyta</taxon>
        <taxon>Magnoliopsida</taxon>
        <taxon>eudicotyledons</taxon>
        <taxon>Gunneridae</taxon>
        <taxon>Pentapetalae</taxon>
        <taxon>asterids</taxon>
        <taxon>campanulids</taxon>
        <taxon>Asterales</taxon>
        <taxon>Asteraceae</taxon>
        <taxon>Asteroideae</taxon>
        <taxon>Heliantheae alliance</taxon>
        <taxon>Heliantheae</taxon>
        <taxon>Helianthus</taxon>
    </lineage>
</organism>
<dbReference type="InterPro" id="IPR001810">
    <property type="entry name" value="F-box_dom"/>
</dbReference>
<gene>
    <name evidence="4" type="ORF">HanXRQr2_Chr09g0376771</name>
</gene>
<evidence type="ECO:0000313" key="5">
    <source>
        <dbReference type="Proteomes" id="UP000215914"/>
    </source>
</evidence>
<keyword evidence="2" id="KW-0677">Repeat</keyword>
<dbReference type="Pfam" id="PF00646">
    <property type="entry name" value="F-box"/>
    <property type="match status" value="1"/>
</dbReference>
<dbReference type="Pfam" id="PF01344">
    <property type="entry name" value="Kelch_1"/>
    <property type="match status" value="2"/>
</dbReference>
<comment type="caution">
    <text evidence="4">The sequence shown here is derived from an EMBL/GenBank/DDBJ whole genome shotgun (WGS) entry which is preliminary data.</text>
</comment>
<dbReference type="Gramene" id="mRNA:HanXRQr2_Chr09g0376771">
    <property type="protein sequence ID" value="CDS:HanXRQr2_Chr09g0376771.1"/>
    <property type="gene ID" value="HanXRQr2_Chr09g0376771"/>
</dbReference>
<dbReference type="Gene3D" id="2.120.10.80">
    <property type="entry name" value="Kelch-type beta propeller"/>
    <property type="match status" value="1"/>
</dbReference>
<dbReference type="SMART" id="SM00612">
    <property type="entry name" value="Kelch"/>
    <property type="match status" value="2"/>
</dbReference>
<dbReference type="SUPFAM" id="SSF81383">
    <property type="entry name" value="F-box domain"/>
    <property type="match status" value="1"/>
</dbReference>
<sequence length="441" mass="49054">MGAFLSKNHLKRIGSFHAPPNESCKRQKTSSGVWYDEPRLIPGLPDEISLQILARTPRIGYLNLKAVSPSWRAAVTSPEIYNIRKELGTTEEWLYILVNKGLFGRFLHALDPISKRWQRLPPIPNALVEIGYRRSLSCFRTVYRSCAFAAVDGCLYMLGGVSGCSSLTSVWKYDPVSNSWIEANPMSVGRAYFETGVLNNKLFVVGGISFSRVGDNHYSKTPLQSAEVFDPETGLWSDIPSMPCSKAHATAFLGGSQNPVTIGLASYRGKLYVPQSFLRLPFFADVGGEVYDPETNSWVDMPTVMGEDWPPRIWGTKPSVILDGDLYAMDPIYSLEGALEGGKVYVYNHPDDSWIVVEGYVPLRNHSPYILTGLLGKLHVVTIDDNDNMVVMRGDKRDDSTASLDEGDSESVTTSESYIWNVIASRNFRLGRLEGCQNLDI</sequence>
<proteinExistence type="predicted"/>
<reference evidence="4" key="2">
    <citation type="submission" date="2020-06" db="EMBL/GenBank/DDBJ databases">
        <title>Helianthus annuus Genome sequencing and assembly Release 2.</title>
        <authorList>
            <person name="Gouzy J."/>
            <person name="Langlade N."/>
            <person name="Munos S."/>
        </authorList>
    </citation>
    <scope>NUCLEOTIDE SEQUENCE</scope>
    <source>
        <tissue evidence="4">Leaves</tissue>
    </source>
</reference>
<dbReference type="SMART" id="SM00256">
    <property type="entry name" value="FBOX"/>
    <property type="match status" value="1"/>
</dbReference>
<keyword evidence="1" id="KW-0880">Kelch repeat</keyword>
<protein>
    <submittedName>
        <fullName evidence="4">F-box domain, kelch-type beta propeller, F-box-like domain superfamily</fullName>
    </submittedName>
</protein>
<dbReference type="OrthoDB" id="45365at2759"/>
<feature type="domain" description="F-box" evidence="3">
    <location>
        <begin position="44"/>
        <end position="84"/>
    </location>
</feature>
<dbReference type="Proteomes" id="UP000215914">
    <property type="component" value="Unassembled WGS sequence"/>
</dbReference>